<dbReference type="PROSITE" id="PS50192">
    <property type="entry name" value="T_SNARE"/>
    <property type="match status" value="2"/>
</dbReference>
<comment type="subcellular location">
    <subcellularLocation>
        <location evidence="1">Endomembrane system</location>
        <topology evidence="1">Peripheral membrane protein</topology>
    </subcellularLocation>
</comment>
<keyword evidence="11" id="KW-1185">Reference proteome</keyword>
<dbReference type="AlphaFoldDB" id="A0A4U5VGZ7"/>
<dbReference type="InterPro" id="IPR010989">
    <property type="entry name" value="SNARE"/>
</dbReference>
<dbReference type="STRING" id="240159.A0A4U5VGZ7"/>
<dbReference type="Pfam" id="PF05739">
    <property type="entry name" value="SNARE"/>
    <property type="match status" value="1"/>
</dbReference>
<keyword evidence="3" id="KW-0813">Transport</keyword>
<feature type="domain" description="T-SNARE coiled-coil homology" evidence="9">
    <location>
        <begin position="197"/>
        <end position="259"/>
    </location>
</feature>
<evidence type="ECO:0000256" key="7">
    <source>
        <dbReference type="SAM" id="Coils"/>
    </source>
</evidence>
<name>A0A4U5VGZ7_COLLU</name>
<organism evidence="10 11">
    <name type="scientific">Collichthys lucidus</name>
    <name type="common">Big head croaker</name>
    <name type="synonym">Sciaena lucida</name>
    <dbReference type="NCBI Taxonomy" id="240159"/>
    <lineage>
        <taxon>Eukaryota</taxon>
        <taxon>Metazoa</taxon>
        <taxon>Chordata</taxon>
        <taxon>Craniata</taxon>
        <taxon>Vertebrata</taxon>
        <taxon>Euteleostomi</taxon>
        <taxon>Actinopterygii</taxon>
        <taxon>Neopterygii</taxon>
        <taxon>Teleostei</taxon>
        <taxon>Neoteleostei</taxon>
        <taxon>Acanthomorphata</taxon>
        <taxon>Eupercaria</taxon>
        <taxon>Sciaenidae</taxon>
        <taxon>Collichthys</taxon>
    </lineage>
</organism>
<dbReference type="Gene3D" id="1.20.58.70">
    <property type="match status" value="2"/>
</dbReference>
<dbReference type="Pfam" id="PF00804">
    <property type="entry name" value="Syntaxin"/>
    <property type="match status" value="2"/>
</dbReference>
<evidence type="ECO:0000256" key="8">
    <source>
        <dbReference type="SAM" id="MobiDB-lite"/>
    </source>
</evidence>
<dbReference type="GO" id="GO:0031201">
    <property type="term" value="C:SNARE complex"/>
    <property type="evidence" value="ECO:0007669"/>
    <property type="project" value="TreeGrafter"/>
</dbReference>
<dbReference type="InterPro" id="IPR000727">
    <property type="entry name" value="T_SNARE_dom"/>
</dbReference>
<dbReference type="SMART" id="SM00503">
    <property type="entry name" value="SynN"/>
    <property type="match status" value="2"/>
</dbReference>
<dbReference type="GO" id="GO:0006886">
    <property type="term" value="P:intracellular protein transport"/>
    <property type="evidence" value="ECO:0007669"/>
    <property type="project" value="InterPro"/>
</dbReference>
<dbReference type="CDD" id="cd00179">
    <property type="entry name" value="SynN"/>
    <property type="match status" value="1"/>
</dbReference>
<evidence type="ECO:0000256" key="2">
    <source>
        <dbReference type="ARBA" id="ARBA00009063"/>
    </source>
</evidence>
<feature type="coiled-coil region" evidence="7">
    <location>
        <begin position="36"/>
        <end position="63"/>
    </location>
</feature>
<protein>
    <submittedName>
        <fullName evidence="10">Syntaxin-11</fullName>
    </submittedName>
</protein>
<evidence type="ECO:0000313" key="11">
    <source>
        <dbReference type="Proteomes" id="UP000298787"/>
    </source>
</evidence>
<dbReference type="PANTHER" id="PTHR19957">
    <property type="entry name" value="SYNTAXIN"/>
    <property type="match status" value="1"/>
</dbReference>
<dbReference type="Proteomes" id="UP000298787">
    <property type="component" value="Chromosome 18"/>
</dbReference>
<dbReference type="GO" id="GO:0005484">
    <property type="term" value="F:SNAP receptor activity"/>
    <property type="evidence" value="ECO:0007669"/>
    <property type="project" value="InterPro"/>
</dbReference>
<evidence type="ECO:0000259" key="9">
    <source>
        <dbReference type="PROSITE" id="PS50192"/>
    </source>
</evidence>
<dbReference type="FunFam" id="1.20.58.70:FF:000042">
    <property type="entry name" value="Syntaxin 11b, tandem duplicate 2"/>
    <property type="match status" value="1"/>
</dbReference>
<feature type="coiled-coil region" evidence="7">
    <location>
        <begin position="478"/>
        <end position="505"/>
    </location>
</feature>
<keyword evidence="5" id="KW-0472">Membrane</keyword>
<comment type="similarity">
    <text evidence="2 6">Belongs to the syntaxin family.</text>
</comment>
<dbReference type="InterPro" id="IPR006011">
    <property type="entry name" value="Syntaxin_N"/>
</dbReference>
<dbReference type="GO" id="GO:0031629">
    <property type="term" value="P:synaptic vesicle fusion to presynaptic active zone membrane"/>
    <property type="evidence" value="ECO:0007669"/>
    <property type="project" value="TreeGrafter"/>
</dbReference>
<dbReference type="InterPro" id="IPR006012">
    <property type="entry name" value="Syntaxin/epimorphin_CS"/>
</dbReference>
<dbReference type="PANTHER" id="PTHR19957:SF30">
    <property type="entry name" value="SYNTAXIN-11"/>
    <property type="match status" value="1"/>
</dbReference>
<dbReference type="EMBL" id="CM014095">
    <property type="protein sequence ID" value="TKS87010.1"/>
    <property type="molecule type" value="Genomic_DNA"/>
</dbReference>
<dbReference type="SUPFAM" id="SSF47661">
    <property type="entry name" value="t-snare proteins"/>
    <property type="match status" value="2"/>
</dbReference>
<feature type="region of interest" description="Disordered" evidence="8">
    <location>
        <begin position="280"/>
        <end position="303"/>
    </location>
</feature>
<accession>A0A4U5VGZ7</accession>
<evidence type="ECO:0000256" key="3">
    <source>
        <dbReference type="ARBA" id="ARBA00022448"/>
    </source>
</evidence>
<dbReference type="Gene3D" id="1.20.5.110">
    <property type="match status" value="1"/>
</dbReference>
<keyword evidence="4 7" id="KW-0175">Coiled coil</keyword>
<evidence type="ECO:0000313" key="10">
    <source>
        <dbReference type="EMBL" id="TKS87010.1"/>
    </source>
</evidence>
<sequence length="565" mass="64472">MRDRLKHLHQVETDSEGFSTVELTDLEAATASDPDLDGVLQEAQEIRLEIQQIQNDIKDLKDVNFQTLNKTSYPVATKRDSSVIGADIKRRAEAVLQRLHMLNALRGELEAERGSSDPTARIARTQYQCLGSALREVMFSYNDTEMSHREACKRQIRRQMEVVGREVSKEELEEMMESGELTVFNAQLQGKTVRSAFLQIESRHMELMELETRIQGIQEVFLDVAVLTEEQGAFIDNIQKSVQSTEVITQESLVQLGAAIKSDNKNPIKSDMRDRLTELQNSKPAEEECGPEESNDHPTGDDGELLEQQAIMFEGEDVMDMVYKDVQAMRKEILLLRLDVKRLGKQNTRFLTSVRRFSSIKRDSNALGRDIKARGEAIYARLERLGKLSKELEEDNGPTSAVARMVRSQYVSLTAAFRDAMSEYNEAEMVQRENCKTRIQRQAEIMGKEVSREQIDEMIETGKWNVFSDNLLLEGRTARSALNEIENRHKELLELESRIRDIQELFLQMAQLVEEQGHMLDNIEANVTGTQDYVAKATGQIKKAVVYKKNNPCKKLFCCCFPCCK</sequence>
<dbReference type="InterPro" id="IPR045242">
    <property type="entry name" value="Syntaxin"/>
</dbReference>
<feature type="domain" description="T-SNARE coiled-coil homology" evidence="9">
    <location>
        <begin position="482"/>
        <end position="544"/>
    </location>
</feature>
<evidence type="ECO:0000256" key="1">
    <source>
        <dbReference type="ARBA" id="ARBA00004184"/>
    </source>
</evidence>
<dbReference type="GO" id="GO:0048278">
    <property type="term" value="P:vesicle docking"/>
    <property type="evidence" value="ECO:0007669"/>
    <property type="project" value="TreeGrafter"/>
</dbReference>
<gene>
    <name evidence="10" type="ORF">D9C73_021133</name>
</gene>
<evidence type="ECO:0000256" key="4">
    <source>
        <dbReference type="ARBA" id="ARBA00023054"/>
    </source>
</evidence>
<evidence type="ECO:0000256" key="5">
    <source>
        <dbReference type="ARBA" id="ARBA00023136"/>
    </source>
</evidence>
<dbReference type="PROSITE" id="PS00914">
    <property type="entry name" value="SYNTAXIN"/>
    <property type="match status" value="1"/>
</dbReference>
<evidence type="ECO:0000256" key="6">
    <source>
        <dbReference type="RuleBase" id="RU003858"/>
    </source>
</evidence>
<dbReference type="GO" id="GO:0048787">
    <property type="term" value="C:presynaptic active zone membrane"/>
    <property type="evidence" value="ECO:0007669"/>
    <property type="project" value="TreeGrafter"/>
</dbReference>
<proteinExistence type="inferred from homology"/>
<dbReference type="GO" id="GO:0008021">
    <property type="term" value="C:synaptic vesicle"/>
    <property type="evidence" value="ECO:0007669"/>
    <property type="project" value="TreeGrafter"/>
</dbReference>
<dbReference type="GO" id="GO:0000149">
    <property type="term" value="F:SNARE binding"/>
    <property type="evidence" value="ECO:0007669"/>
    <property type="project" value="TreeGrafter"/>
</dbReference>
<dbReference type="FunFam" id="1.20.5.110:FF:000022">
    <property type="entry name" value="Syntaxin 19"/>
    <property type="match status" value="1"/>
</dbReference>
<dbReference type="SMART" id="SM00397">
    <property type="entry name" value="t_SNARE"/>
    <property type="match status" value="2"/>
</dbReference>
<reference evidence="10 11" key="1">
    <citation type="submission" date="2019-01" db="EMBL/GenBank/DDBJ databases">
        <title>Genome Assembly of Collichthys lucidus.</title>
        <authorList>
            <person name="Cai M."/>
            <person name="Xiao S."/>
        </authorList>
    </citation>
    <scope>NUCLEOTIDE SEQUENCE [LARGE SCALE GENOMIC DNA]</scope>
    <source>
        <strain evidence="10">JT15FE1705JMU</strain>
        <tissue evidence="10">Muscle</tissue>
    </source>
</reference>